<dbReference type="Proteomes" id="UP000054886">
    <property type="component" value="Unassembled WGS sequence"/>
</dbReference>
<dbReference type="InterPro" id="IPR048920">
    <property type="entry name" value="REC102"/>
</dbReference>
<reference evidence="1 2" key="1">
    <citation type="submission" date="2015-10" db="EMBL/GenBank/DDBJ databases">
        <title>Draft genomes sequences of Candida glabrata isolates 1A, 1B, 2A, 2B, 3A and 3B.</title>
        <authorList>
            <person name="Haavelsrud O.E."/>
            <person name="Gaustad P."/>
        </authorList>
    </citation>
    <scope>NUCLEOTIDE SEQUENCE [LARGE SCALE GENOMIC DNA]</scope>
    <source>
        <strain evidence="1">910700640</strain>
    </source>
</reference>
<name>A0A0W0C7A9_CANGB</name>
<dbReference type="Pfam" id="PF21736">
    <property type="entry name" value="REC102"/>
    <property type="match status" value="1"/>
</dbReference>
<sequence>MLETLLLDPFYLRSGIDDVLISSWHTDIVLTSPAALHSKIPITIPNTKNTGVKVYARYISNLKTQLLKQLLEINGIWTNMYYNVVASRTSDNCGVEWALKCQIWTPNRAGTLTETSREHSIGANIFPSVRCLEELNISVQLHTNIRKLSDIKSHFCSHFNEYFISLLVSQLEFRFPLVFSYPARTRLRVQEPNIAPISYALSNSSALMLDLVSIMEKQPTNTTIYQLITYRKDNEVYKLYPLDI</sequence>
<dbReference type="VEuPathDB" id="FungiDB:CAGL0G00792g"/>
<protein>
    <submittedName>
        <fullName evidence="1">Meiotic recombination protein REC102</fullName>
    </submittedName>
</protein>
<dbReference type="EMBL" id="LLZZ01000105">
    <property type="protein sequence ID" value="KTB08438.1"/>
    <property type="molecule type" value="Genomic_DNA"/>
</dbReference>
<proteinExistence type="predicted"/>
<evidence type="ECO:0000313" key="1">
    <source>
        <dbReference type="EMBL" id="KTB08438.1"/>
    </source>
</evidence>
<comment type="caution">
    <text evidence="1">The sequence shown here is derived from an EMBL/GenBank/DDBJ whole genome shotgun (WGS) entry which is preliminary data.</text>
</comment>
<gene>
    <name evidence="1" type="ORF">AO440_001516</name>
</gene>
<dbReference type="VEuPathDB" id="FungiDB:GWK60_G00649"/>
<organism evidence="1 2">
    <name type="scientific">Candida glabrata</name>
    <name type="common">Yeast</name>
    <name type="synonym">Torulopsis glabrata</name>
    <dbReference type="NCBI Taxonomy" id="5478"/>
    <lineage>
        <taxon>Eukaryota</taxon>
        <taxon>Fungi</taxon>
        <taxon>Dikarya</taxon>
        <taxon>Ascomycota</taxon>
        <taxon>Saccharomycotina</taxon>
        <taxon>Saccharomycetes</taxon>
        <taxon>Saccharomycetales</taxon>
        <taxon>Saccharomycetaceae</taxon>
        <taxon>Nakaseomyces</taxon>
    </lineage>
</organism>
<accession>A0A0W0C7A9</accession>
<dbReference type="VEuPathDB" id="FungiDB:B1J91_G00792g"/>
<evidence type="ECO:0000313" key="2">
    <source>
        <dbReference type="Proteomes" id="UP000054886"/>
    </source>
</evidence>
<dbReference type="AlphaFoldDB" id="A0A0W0C7A9"/>
<dbReference type="VEuPathDB" id="FungiDB:GVI51_G00649"/>